<dbReference type="GO" id="GO:0008320">
    <property type="term" value="F:protein transmembrane transporter activity"/>
    <property type="evidence" value="ECO:0007669"/>
    <property type="project" value="TreeGrafter"/>
</dbReference>
<evidence type="ECO:0000259" key="5">
    <source>
        <dbReference type="Pfam" id="PF02889"/>
    </source>
</evidence>
<dbReference type="Pfam" id="PF02889">
    <property type="entry name" value="Sec63"/>
    <property type="match status" value="1"/>
</dbReference>
<keyword evidence="7" id="KW-1185">Reference proteome</keyword>
<name>A0AAE1GED9_PETCI</name>
<organism evidence="6 7">
    <name type="scientific">Petrolisthes cinctipes</name>
    <name type="common">Flat porcelain crab</name>
    <dbReference type="NCBI Taxonomy" id="88211"/>
    <lineage>
        <taxon>Eukaryota</taxon>
        <taxon>Metazoa</taxon>
        <taxon>Ecdysozoa</taxon>
        <taxon>Arthropoda</taxon>
        <taxon>Crustacea</taxon>
        <taxon>Multicrustacea</taxon>
        <taxon>Malacostraca</taxon>
        <taxon>Eumalacostraca</taxon>
        <taxon>Eucarida</taxon>
        <taxon>Decapoda</taxon>
        <taxon>Pleocyemata</taxon>
        <taxon>Anomura</taxon>
        <taxon>Galatheoidea</taxon>
        <taxon>Porcellanidae</taxon>
        <taxon>Petrolisthes</taxon>
    </lineage>
</organism>
<dbReference type="GO" id="GO:0006614">
    <property type="term" value="P:SRP-dependent cotranslational protein targeting to membrane"/>
    <property type="evidence" value="ECO:0007669"/>
    <property type="project" value="TreeGrafter"/>
</dbReference>
<evidence type="ECO:0000313" key="6">
    <source>
        <dbReference type="EMBL" id="KAK3890341.1"/>
    </source>
</evidence>
<keyword evidence="4" id="KW-0472">Membrane</keyword>
<evidence type="ECO:0000256" key="1">
    <source>
        <dbReference type="ARBA" id="ARBA00004141"/>
    </source>
</evidence>
<evidence type="ECO:0000256" key="3">
    <source>
        <dbReference type="ARBA" id="ARBA00022989"/>
    </source>
</evidence>
<comment type="subcellular location">
    <subcellularLocation>
        <location evidence="1">Membrane</location>
        <topology evidence="1">Multi-pass membrane protein</topology>
    </subcellularLocation>
</comment>
<keyword evidence="2" id="KW-0812">Transmembrane</keyword>
<accession>A0AAE1GED9</accession>
<evidence type="ECO:0000256" key="4">
    <source>
        <dbReference type="ARBA" id="ARBA00023136"/>
    </source>
</evidence>
<dbReference type="GO" id="GO:0031207">
    <property type="term" value="C:Sec62/Sec63 complex"/>
    <property type="evidence" value="ECO:0007669"/>
    <property type="project" value="TreeGrafter"/>
</dbReference>
<dbReference type="GO" id="GO:0003723">
    <property type="term" value="F:RNA binding"/>
    <property type="evidence" value="ECO:0007669"/>
    <property type="project" value="TreeGrafter"/>
</dbReference>
<reference evidence="6" key="1">
    <citation type="submission" date="2023-10" db="EMBL/GenBank/DDBJ databases">
        <title>Genome assemblies of two species of porcelain crab, Petrolisthes cinctipes and Petrolisthes manimaculis (Anomura: Porcellanidae).</title>
        <authorList>
            <person name="Angst P."/>
        </authorList>
    </citation>
    <scope>NUCLEOTIDE SEQUENCE</scope>
    <source>
        <strain evidence="6">PB745_01</strain>
        <tissue evidence="6">Gill</tissue>
    </source>
</reference>
<comment type="caution">
    <text evidence="6">The sequence shown here is derived from an EMBL/GenBank/DDBJ whole genome shotgun (WGS) entry which is preliminary data.</text>
</comment>
<evidence type="ECO:0000313" key="7">
    <source>
        <dbReference type="Proteomes" id="UP001286313"/>
    </source>
</evidence>
<dbReference type="EMBL" id="JAWQEG010000431">
    <property type="protein sequence ID" value="KAK3890341.1"/>
    <property type="molecule type" value="Genomic_DNA"/>
</dbReference>
<keyword evidence="3" id="KW-1133">Transmembrane helix</keyword>
<evidence type="ECO:0000256" key="2">
    <source>
        <dbReference type="ARBA" id="ARBA00022692"/>
    </source>
</evidence>
<gene>
    <name evidence="6" type="ORF">Pcinc_005719</name>
</gene>
<dbReference type="Gene3D" id="1.10.3380.10">
    <property type="entry name" value="Sec63 N-terminal domain-like domain"/>
    <property type="match status" value="1"/>
</dbReference>
<dbReference type="PANTHER" id="PTHR24075">
    <property type="entry name" value="SEC63 DOMAIN-CONTAINING"/>
    <property type="match status" value="1"/>
</dbReference>
<sequence>MWWRKSLKFINDQVFADTVRVYYSYLQKTPNVSFKRALMVLAGSFEFDRRHNPEIVERPTDITELQLLIRQLPNFCEREREYPLSCEYSLKARILLHVHLFRVNLPWDTLHRDRLYVVQRCPLLIVEMVKCVCYLMKLAHAGYIE</sequence>
<proteinExistence type="predicted"/>
<dbReference type="SUPFAM" id="SSF158702">
    <property type="entry name" value="Sec63 N-terminal domain-like"/>
    <property type="match status" value="1"/>
</dbReference>
<dbReference type="InterPro" id="IPR004179">
    <property type="entry name" value="Sec63-dom"/>
</dbReference>
<protein>
    <recommendedName>
        <fullName evidence="5">SEC63 domain-containing protein</fullName>
    </recommendedName>
</protein>
<dbReference type="GO" id="GO:0006620">
    <property type="term" value="P:post-translational protein targeting to endoplasmic reticulum membrane"/>
    <property type="evidence" value="ECO:0007669"/>
    <property type="project" value="TreeGrafter"/>
</dbReference>
<feature type="domain" description="SEC63" evidence="5">
    <location>
        <begin position="16"/>
        <end position="132"/>
    </location>
</feature>
<dbReference type="PANTHER" id="PTHR24075:SF0">
    <property type="entry name" value="TRANSLOCATION PROTEIN SEC63 HOMOLOG"/>
    <property type="match status" value="1"/>
</dbReference>
<dbReference type="Proteomes" id="UP001286313">
    <property type="component" value="Unassembled WGS sequence"/>
</dbReference>
<dbReference type="AlphaFoldDB" id="A0AAE1GED9"/>